<proteinExistence type="predicted"/>
<accession>A0A7D8UUW8</accession>
<sequence length="59" mass="6279">MPALRRNVALTALAGVGALVAVNTLTKPSKTQSIAAGMRRQLDDYNSDIHPDSTEQSLN</sequence>
<keyword evidence="2" id="KW-1185">Reference proteome</keyword>
<reference evidence="1 2" key="1">
    <citation type="submission" date="2018-05" db="EMBL/GenBank/DDBJ databases">
        <title>Whole genome sequencing for identification of molecular markers to develop diagnostic detection tools for the regulated plant pathogen Lachnellula willkommii.</title>
        <authorList>
            <person name="Giroux E."/>
            <person name="Bilodeau G."/>
        </authorList>
    </citation>
    <scope>NUCLEOTIDE SEQUENCE [LARGE SCALE GENOMIC DNA]</scope>
    <source>
        <strain evidence="1 2">CBS 625.97</strain>
    </source>
</reference>
<organism evidence="1 2">
    <name type="scientific">Lachnellula cervina</name>
    <dbReference type="NCBI Taxonomy" id="1316786"/>
    <lineage>
        <taxon>Eukaryota</taxon>
        <taxon>Fungi</taxon>
        <taxon>Dikarya</taxon>
        <taxon>Ascomycota</taxon>
        <taxon>Pezizomycotina</taxon>
        <taxon>Leotiomycetes</taxon>
        <taxon>Helotiales</taxon>
        <taxon>Lachnaceae</taxon>
        <taxon>Lachnellula</taxon>
    </lineage>
</organism>
<dbReference type="EMBL" id="QGMG01000027">
    <property type="protein sequence ID" value="TVY58756.1"/>
    <property type="molecule type" value="Genomic_DNA"/>
</dbReference>
<evidence type="ECO:0000313" key="1">
    <source>
        <dbReference type="EMBL" id="TVY58756.1"/>
    </source>
</evidence>
<name>A0A7D8UUW8_9HELO</name>
<protein>
    <submittedName>
        <fullName evidence="1">Uncharacterized protein</fullName>
    </submittedName>
</protein>
<gene>
    <name evidence="1" type="ORF">LCER1_G001473</name>
</gene>
<dbReference type="OrthoDB" id="3554295at2759"/>
<dbReference type="AlphaFoldDB" id="A0A7D8UUW8"/>
<evidence type="ECO:0000313" key="2">
    <source>
        <dbReference type="Proteomes" id="UP000481288"/>
    </source>
</evidence>
<dbReference type="Proteomes" id="UP000481288">
    <property type="component" value="Unassembled WGS sequence"/>
</dbReference>
<comment type="caution">
    <text evidence="1">The sequence shown here is derived from an EMBL/GenBank/DDBJ whole genome shotgun (WGS) entry which is preliminary data.</text>
</comment>